<dbReference type="OrthoDB" id="678831at2759"/>
<gene>
    <name evidence="2" type="ORF">RF11_08246</name>
</gene>
<organism evidence="2 3">
    <name type="scientific">Thelohanellus kitauei</name>
    <name type="common">Myxosporean</name>
    <dbReference type="NCBI Taxonomy" id="669202"/>
    <lineage>
        <taxon>Eukaryota</taxon>
        <taxon>Metazoa</taxon>
        <taxon>Cnidaria</taxon>
        <taxon>Myxozoa</taxon>
        <taxon>Myxosporea</taxon>
        <taxon>Bivalvulida</taxon>
        <taxon>Platysporina</taxon>
        <taxon>Myxobolidae</taxon>
        <taxon>Thelohanellus</taxon>
    </lineage>
</organism>
<feature type="domain" description="Serpin" evidence="1">
    <location>
        <begin position="12"/>
        <end position="165"/>
    </location>
</feature>
<evidence type="ECO:0000313" key="2">
    <source>
        <dbReference type="EMBL" id="KII73630.1"/>
    </source>
</evidence>
<evidence type="ECO:0000259" key="1">
    <source>
        <dbReference type="Pfam" id="PF00079"/>
    </source>
</evidence>
<dbReference type="Proteomes" id="UP000031668">
    <property type="component" value="Unassembled WGS sequence"/>
</dbReference>
<reference evidence="2 3" key="1">
    <citation type="journal article" date="2014" name="Genome Biol. Evol.">
        <title>The genome of the myxosporean Thelohanellus kitauei shows adaptations to nutrient acquisition within its fish host.</title>
        <authorList>
            <person name="Yang Y."/>
            <person name="Xiong J."/>
            <person name="Zhou Z."/>
            <person name="Huo F."/>
            <person name="Miao W."/>
            <person name="Ran C."/>
            <person name="Liu Y."/>
            <person name="Zhang J."/>
            <person name="Feng J."/>
            <person name="Wang M."/>
            <person name="Wang M."/>
            <person name="Wang L."/>
            <person name="Yao B."/>
        </authorList>
    </citation>
    <scope>NUCLEOTIDE SEQUENCE [LARGE SCALE GENOMIC DNA]</scope>
    <source>
        <strain evidence="2">Wuqing</strain>
    </source>
</reference>
<keyword evidence="3" id="KW-1185">Reference proteome</keyword>
<evidence type="ECO:0000313" key="3">
    <source>
        <dbReference type="Proteomes" id="UP000031668"/>
    </source>
</evidence>
<dbReference type="SUPFAM" id="SSF56574">
    <property type="entry name" value="Serpins"/>
    <property type="match status" value="1"/>
</dbReference>
<dbReference type="InterPro" id="IPR023796">
    <property type="entry name" value="Serpin_dom"/>
</dbReference>
<protein>
    <recommendedName>
        <fullName evidence="1">Serpin domain-containing protein</fullName>
    </recommendedName>
</protein>
<proteinExistence type="predicted"/>
<dbReference type="InterPro" id="IPR036186">
    <property type="entry name" value="Serpin_sf"/>
</dbReference>
<dbReference type="Gene3D" id="2.30.39.10">
    <property type="entry name" value="Alpha-1-antitrypsin, domain 1"/>
    <property type="match status" value="1"/>
</dbReference>
<comment type="caution">
    <text evidence="2">The sequence shown here is derived from an EMBL/GenBank/DDBJ whole genome shotgun (WGS) entry which is preliminary data.</text>
</comment>
<dbReference type="Gene3D" id="3.30.497.10">
    <property type="entry name" value="Antithrombin, subunit I, domain 2"/>
    <property type="match status" value="1"/>
</dbReference>
<dbReference type="Pfam" id="PF00079">
    <property type="entry name" value="Serpin"/>
    <property type="match status" value="1"/>
</dbReference>
<dbReference type="EMBL" id="JWZT01000743">
    <property type="protein sequence ID" value="KII73630.1"/>
    <property type="molecule type" value="Genomic_DNA"/>
</dbReference>
<dbReference type="AlphaFoldDB" id="A0A0C2NBE1"/>
<accession>A0A0C2NBE1</accession>
<name>A0A0C2NBE1_THEKT</name>
<dbReference type="InterPro" id="IPR042185">
    <property type="entry name" value="Serpin_sf_2"/>
</dbReference>
<sequence>MDEFSKIGVIKSAIFHSRQLVETFKQFAIEKYDIEFINIDPVNNAHQHNTINKWTTLLKNVPFQYILSKPVQEELMLLIINEYSVRFKWLFPVNTRYTRDQTFTDINSISYNVQMMKMVDVFKCIADKELKATIVFIKLETQGTFAVIVLPFIENNIKDLLKNMNVTFEI</sequence>
<dbReference type="InterPro" id="IPR042178">
    <property type="entry name" value="Serpin_sf_1"/>
</dbReference>